<dbReference type="CDD" id="cd04301">
    <property type="entry name" value="NAT_SF"/>
    <property type="match status" value="1"/>
</dbReference>
<sequence>METRKLEADERPDAVALLRQLWTDREPDEVLEWTATEGYHLFGRFDGDELVGFAGVLECELLHHTTHAWLYDLVVDEPRRGEGHGTALLEFVERWASDRGCEYVALASPLAKEEVHEFYETRSYEKWGYVLETEL</sequence>
<accession>A0ABT2QEE0</accession>
<dbReference type="PANTHER" id="PTHR43877:SF2">
    <property type="entry name" value="AMINOALKYLPHOSPHONATE N-ACETYLTRANSFERASE-RELATED"/>
    <property type="match status" value="1"/>
</dbReference>
<reference evidence="4 5" key="1">
    <citation type="submission" date="2022-09" db="EMBL/GenBank/DDBJ databases">
        <title>Enrichment on poylsaccharides allowed isolation of novel metabolic and taxonomic groups of Haloarchaea.</title>
        <authorList>
            <person name="Sorokin D.Y."/>
            <person name="Elcheninov A.G."/>
            <person name="Khizhniak T.V."/>
            <person name="Kolganova T.V."/>
            <person name="Kublanov I.V."/>
        </authorList>
    </citation>
    <scope>NUCLEOTIDE SEQUENCE [LARGE SCALE GENOMIC DNA]</scope>
    <source>
        <strain evidence="4 5">AArc-m2/3/4</strain>
    </source>
</reference>
<evidence type="ECO:0000259" key="3">
    <source>
        <dbReference type="PROSITE" id="PS51186"/>
    </source>
</evidence>
<keyword evidence="1" id="KW-0808">Transferase</keyword>
<proteinExistence type="predicted"/>
<comment type="caution">
    <text evidence="4">The sequence shown here is derived from an EMBL/GenBank/DDBJ whole genome shotgun (WGS) entry which is preliminary data.</text>
</comment>
<protein>
    <submittedName>
        <fullName evidence="4">GNAT family N-acetyltransferase</fullName>
    </submittedName>
</protein>
<dbReference type="Proteomes" id="UP001320972">
    <property type="component" value="Unassembled WGS sequence"/>
</dbReference>
<feature type="domain" description="N-acetyltransferase" evidence="3">
    <location>
        <begin position="1"/>
        <end position="135"/>
    </location>
</feature>
<dbReference type="Pfam" id="PF00583">
    <property type="entry name" value="Acetyltransf_1"/>
    <property type="match status" value="1"/>
</dbReference>
<organism evidence="4 5">
    <name type="scientific">Natronoglomus mannanivorans</name>
    <dbReference type="NCBI Taxonomy" id="2979990"/>
    <lineage>
        <taxon>Archaea</taxon>
        <taxon>Methanobacteriati</taxon>
        <taxon>Methanobacteriota</taxon>
        <taxon>Stenosarchaea group</taxon>
        <taxon>Halobacteria</taxon>
        <taxon>Halobacteriales</taxon>
        <taxon>Natrialbaceae</taxon>
        <taxon>Natronoglomus</taxon>
    </lineage>
</organism>
<dbReference type="PROSITE" id="PS51186">
    <property type="entry name" value="GNAT"/>
    <property type="match status" value="1"/>
</dbReference>
<dbReference type="Gene3D" id="3.40.630.30">
    <property type="match status" value="1"/>
</dbReference>
<dbReference type="InterPro" id="IPR000182">
    <property type="entry name" value="GNAT_dom"/>
</dbReference>
<dbReference type="InterPro" id="IPR050832">
    <property type="entry name" value="Bact_Acetyltransf"/>
</dbReference>
<keyword evidence="5" id="KW-1185">Reference proteome</keyword>
<evidence type="ECO:0000256" key="1">
    <source>
        <dbReference type="ARBA" id="ARBA00022679"/>
    </source>
</evidence>
<evidence type="ECO:0000313" key="4">
    <source>
        <dbReference type="EMBL" id="MCU4973298.1"/>
    </source>
</evidence>
<evidence type="ECO:0000256" key="2">
    <source>
        <dbReference type="ARBA" id="ARBA00023315"/>
    </source>
</evidence>
<dbReference type="PANTHER" id="PTHR43877">
    <property type="entry name" value="AMINOALKYLPHOSPHONATE N-ACETYLTRANSFERASE-RELATED-RELATED"/>
    <property type="match status" value="1"/>
</dbReference>
<dbReference type="InterPro" id="IPR016181">
    <property type="entry name" value="Acyl_CoA_acyltransferase"/>
</dbReference>
<dbReference type="SUPFAM" id="SSF55729">
    <property type="entry name" value="Acyl-CoA N-acyltransferases (Nat)"/>
    <property type="match status" value="1"/>
</dbReference>
<name>A0ABT2QEE0_9EURY</name>
<gene>
    <name evidence="4" type="ORF">OB955_11145</name>
</gene>
<dbReference type="EMBL" id="JAOPKB010000005">
    <property type="protein sequence ID" value="MCU4973298.1"/>
    <property type="molecule type" value="Genomic_DNA"/>
</dbReference>
<keyword evidence="2" id="KW-0012">Acyltransferase</keyword>
<dbReference type="RefSeq" id="WP_338007881.1">
    <property type="nucleotide sequence ID" value="NZ_JAOPKB010000005.1"/>
</dbReference>
<evidence type="ECO:0000313" key="5">
    <source>
        <dbReference type="Proteomes" id="UP001320972"/>
    </source>
</evidence>